<accession>A0A1J5TAB9</accession>
<evidence type="ECO:0000313" key="1">
    <source>
        <dbReference type="EMBL" id="OIR17871.1"/>
    </source>
</evidence>
<sequence length="119" mass="13270">MSVLSGALLGILEEAGVAVLTITEGLEPEEFFSSRFTQQEVLRQMSIMSDTAANVPDDLKLKMIEIDWAGWSILGIELKMAGSAERDALWFGVRSLVPATLMWMRVYRKDAPELFSLMT</sequence>
<proteinExistence type="predicted"/>
<reference evidence="1" key="1">
    <citation type="submission" date="2016-10" db="EMBL/GenBank/DDBJ databases">
        <title>Sequence of Gallionella enrichment culture.</title>
        <authorList>
            <person name="Poehlein A."/>
            <person name="Muehling M."/>
            <person name="Daniel R."/>
        </authorList>
    </citation>
    <scope>NUCLEOTIDE SEQUENCE</scope>
</reference>
<protein>
    <submittedName>
        <fullName evidence="1">Uncharacterized protein</fullName>
    </submittedName>
</protein>
<gene>
    <name evidence="1" type="ORF">GALL_20930</name>
</gene>
<comment type="caution">
    <text evidence="1">The sequence shown here is derived from an EMBL/GenBank/DDBJ whole genome shotgun (WGS) entry which is preliminary data.</text>
</comment>
<dbReference type="EMBL" id="MLJW01000004">
    <property type="protein sequence ID" value="OIR17871.1"/>
    <property type="molecule type" value="Genomic_DNA"/>
</dbReference>
<dbReference type="AlphaFoldDB" id="A0A1J5TAB9"/>
<name>A0A1J5TAB9_9ZZZZ</name>
<organism evidence="1">
    <name type="scientific">mine drainage metagenome</name>
    <dbReference type="NCBI Taxonomy" id="410659"/>
    <lineage>
        <taxon>unclassified sequences</taxon>
        <taxon>metagenomes</taxon>
        <taxon>ecological metagenomes</taxon>
    </lineage>
</organism>